<proteinExistence type="inferred from homology"/>
<dbReference type="Gene3D" id="3.10.20.90">
    <property type="entry name" value="Phosphatidylinositol 3-kinase Catalytic Subunit, Chain A, domain 1"/>
    <property type="match status" value="1"/>
</dbReference>
<dbReference type="Gene3D" id="2.40.330.10">
    <property type="entry name" value="DNA-binding pseudobarrel domain"/>
    <property type="match status" value="1"/>
</dbReference>
<comment type="subcellular location">
    <subcellularLocation>
        <location evidence="1 10">Nucleus</location>
    </subcellularLocation>
</comment>
<dbReference type="SMART" id="SM01019">
    <property type="entry name" value="B3"/>
    <property type="match status" value="1"/>
</dbReference>
<dbReference type="Gene3D" id="2.30.30.1040">
    <property type="match status" value="1"/>
</dbReference>
<dbReference type="Proteomes" id="UP000836841">
    <property type="component" value="Chromosome 6"/>
</dbReference>
<dbReference type="Pfam" id="PF06507">
    <property type="entry name" value="ARF_AD"/>
    <property type="match status" value="1"/>
</dbReference>
<evidence type="ECO:0000256" key="4">
    <source>
        <dbReference type="ARBA" id="ARBA00023015"/>
    </source>
</evidence>
<sequence length="593" mass="67609">MYVDETKNYLYGKLWKLCGGPLFDLPKFGEKVYYFPQGHIEYLETYSNDDMGEITPIFDIPSKIRCNVVDIQLKVENDIDDIYAKISLLPDTAESGMSIPNNNQENQKIYYFTKVLSASDISSHGGFSILKRHAVECLPPLDMSQPTPTQEIVAKDLHGYEWRFKHSFRGTPKRHTFTTGWSAFVTAKKLVMGDSFVFLRGENGESRVGIRRAAYQQDNIVSSIISKQSMHHGIIVSAMNAITTNCVFNVFCKPRSSQFVVKYKKYMDAVNKKFNVDSSFTMQFEGANFTEKRYSGKIISNTNYSSHWKDSDWRSLEVKWDVAASIPRPTKVSPWEIEALAPSSNIIQSPLLKNKRPRHVDEIGLDMRIPTLTQGQEIGQSSRNSPMSISQFSNCDATDYSKISSGWIMNYSVPTINKPNSNDQMVMSVNEKITTDTISGYKLFGVDQMTPPETKDLIEQIDLYQNVKISRISDEEKIEQVQTPASSKDIQSKSINSSRSRIKVRMQGIAIGRAVDLTVLDGYTQLINELEKLFDLKDELRTRNQWEIVFVDDEGDIMLVGDDPWIEFCNIVKKIFIRSKKESQGNEIKEQIL</sequence>
<dbReference type="SUPFAM" id="SSF54277">
    <property type="entry name" value="CAD &amp; PB1 domains"/>
    <property type="match status" value="1"/>
</dbReference>
<name>A0AAU9SSH4_THLAR</name>
<comment type="subunit">
    <text evidence="3 10">Homodimers and heterodimers.</text>
</comment>
<dbReference type="Pfam" id="PF02362">
    <property type="entry name" value="B3"/>
    <property type="match status" value="1"/>
</dbReference>
<dbReference type="PANTHER" id="PTHR31384">
    <property type="entry name" value="AUXIN RESPONSE FACTOR 4-RELATED"/>
    <property type="match status" value="1"/>
</dbReference>
<dbReference type="GO" id="GO:0006355">
    <property type="term" value="P:regulation of DNA-templated transcription"/>
    <property type="evidence" value="ECO:0007669"/>
    <property type="project" value="InterPro"/>
</dbReference>
<evidence type="ECO:0000256" key="3">
    <source>
        <dbReference type="ARBA" id="ARBA00011726"/>
    </source>
</evidence>
<evidence type="ECO:0000256" key="6">
    <source>
        <dbReference type="ARBA" id="ARBA00023163"/>
    </source>
</evidence>
<dbReference type="FunFam" id="2.40.330.10:FF:000001">
    <property type="entry name" value="Auxin response factor"/>
    <property type="match status" value="1"/>
</dbReference>
<dbReference type="GO" id="GO:0009734">
    <property type="term" value="P:auxin-activated signaling pathway"/>
    <property type="evidence" value="ECO:0007669"/>
    <property type="project" value="UniProtKB-KW"/>
</dbReference>
<protein>
    <recommendedName>
        <fullName evidence="10">Auxin response factor</fullName>
    </recommendedName>
</protein>
<dbReference type="Pfam" id="PF02309">
    <property type="entry name" value="AUX_IAA"/>
    <property type="match status" value="2"/>
</dbReference>
<evidence type="ECO:0000256" key="7">
    <source>
        <dbReference type="ARBA" id="ARBA00023242"/>
    </source>
</evidence>
<dbReference type="PROSITE" id="PS51745">
    <property type="entry name" value="PB1"/>
    <property type="match status" value="1"/>
</dbReference>
<evidence type="ECO:0000313" key="13">
    <source>
        <dbReference type="EMBL" id="CAH2071422.1"/>
    </source>
</evidence>
<keyword evidence="5 10" id="KW-0238">DNA-binding</keyword>
<comment type="function">
    <text evidence="9">Auxin response factors (ARFs) are transcriptional factors that bind specifically to the DNA sequence 5'-TGTCTC-3' found in the auxin-responsive promoter elements (AuxREs). Could act as transcriptional activator or repressor. Formation of heterodimers with Aux/IAA proteins may alter their ability to modulate early auxin response genes expression.</text>
</comment>
<dbReference type="SUPFAM" id="SSF101936">
    <property type="entry name" value="DNA-binding pseudobarrel domain"/>
    <property type="match status" value="1"/>
</dbReference>
<dbReference type="InterPro" id="IPR003340">
    <property type="entry name" value="B3_DNA-bd"/>
</dbReference>
<evidence type="ECO:0000259" key="11">
    <source>
        <dbReference type="PROSITE" id="PS50863"/>
    </source>
</evidence>
<keyword evidence="6 10" id="KW-0804">Transcription</keyword>
<dbReference type="PROSITE" id="PS50863">
    <property type="entry name" value="B3"/>
    <property type="match status" value="1"/>
</dbReference>
<evidence type="ECO:0000256" key="9">
    <source>
        <dbReference type="ARBA" id="ARBA00037697"/>
    </source>
</evidence>
<feature type="domain" description="TF-B3" evidence="11">
    <location>
        <begin position="112"/>
        <end position="214"/>
    </location>
</feature>
<dbReference type="InterPro" id="IPR044835">
    <property type="entry name" value="ARF_plant"/>
</dbReference>
<accession>A0AAU9SSH4</accession>
<dbReference type="PANTHER" id="PTHR31384:SF164">
    <property type="entry name" value="AUXIN RESPONSE FACTOR 12-RELATED"/>
    <property type="match status" value="1"/>
</dbReference>
<dbReference type="GO" id="GO:0005634">
    <property type="term" value="C:nucleus"/>
    <property type="evidence" value="ECO:0007669"/>
    <property type="project" value="UniProtKB-SubCell"/>
</dbReference>
<reference evidence="13 14" key="1">
    <citation type="submission" date="2022-03" db="EMBL/GenBank/DDBJ databases">
        <authorList>
            <person name="Nunn A."/>
            <person name="Chopra R."/>
            <person name="Nunn A."/>
            <person name="Contreras Garrido A."/>
        </authorList>
    </citation>
    <scope>NUCLEOTIDE SEQUENCE [LARGE SCALE GENOMIC DNA]</scope>
</reference>
<keyword evidence="8 10" id="KW-0927">Auxin signaling pathway</keyword>
<evidence type="ECO:0000259" key="12">
    <source>
        <dbReference type="PROSITE" id="PS51745"/>
    </source>
</evidence>
<dbReference type="FunFam" id="2.30.30.1040:FF:000001">
    <property type="entry name" value="Auxin response factor"/>
    <property type="match status" value="1"/>
</dbReference>
<evidence type="ECO:0000256" key="2">
    <source>
        <dbReference type="ARBA" id="ARBA00007853"/>
    </source>
</evidence>
<evidence type="ECO:0000256" key="1">
    <source>
        <dbReference type="ARBA" id="ARBA00004123"/>
    </source>
</evidence>
<keyword evidence="4 10" id="KW-0805">Transcription regulation</keyword>
<gene>
    <name evidence="13" type="ORF">TAV2_LOCUS18444</name>
</gene>
<dbReference type="InterPro" id="IPR033389">
    <property type="entry name" value="AUX/IAA_dom"/>
</dbReference>
<feature type="domain" description="PB1" evidence="12">
    <location>
        <begin position="499"/>
        <end position="580"/>
    </location>
</feature>
<dbReference type="InterPro" id="IPR010525">
    <property type="entry name" value="ARF_dom"/>
</dbReference>
<evidence type="ECO:0000313" key="14">
    <source>
        <dbReference type="Proteomes" id="UP000836841"/>
    </source>
</evidence>
<keyword evidence="7 10" id="KW-0539">Nucleus</keyword>
<dbReference type="AlphaFoldDB" id="A0AAU9SSH4"/>
<dbReference type="CDD" id="cd10017">
    <property type="entry name" value="B3_DNA"/>
    <property type="match status" value="1"/>
</dbReference>
<dbReference type="InterPro" id="IPR053793">
    <property type="entry name" value="PB1-like"/>
</dbReference>
<evidence type="ECO:0000256" key="10">
    <source>
        <dbReference type="RuleBase" id="RU004561"/>
    </source>
</evidence>
<comment type="similarity">
    <text evidence="2 10">Belongs to the ARF family.</text>
</comment>
<organism evidence="13 14">
    <name type="scientific">Thlaspi arvense</name>
    <name type="common">Field penny-cress</name>
    <dbReference type="NCBI Taxonomy" id="13288"/>
    <lineage>
        <taxon>Eukaryota</taxon>
        <taxon>Viridiplantae</taxon>
        <taxon>Streptophyta</taxon>
        <taxon>Embryophyta</taxon>
        <taxon>Tracheophyta</taxon>
        <taxon>Spermatophyta</taxon>
        <taxon>Magnoliopsida</taxon>
        <taxon>eudicotyledons</taxon>
        <taxon>Gunneridae</taxon>
        <taxon>Pentapetalae</taxon>
        <taxon>rosids</taxon>
        <taxon>malvids</taxon>
        <taxon>Brassicales</taxon>
        <taxon>Brassicaceae</taxon>
        <taxon>Thlaspideae</taxon>
        <taxon>Thlaspi</taxon>
    </lineage>
</organism>
<evidence type="ECO:0000256" key="8">
    <source>
        <dbReference type="ARBA" id="ARBA00023294"/>
    </source>
</evidence>
<keyword evidence="14" id="KW-1185">Reference proteome</keyword>
<dbReference type="GO" id="GO:0003677">
    <property type="term" value="F:DNA binding"/>
    <property type="evidence" value="ECO:0007669"/>
    <property type="project" value="UniProtKB-KW"/>
</dbReference>
<dbReference type="EMBL" id="OU466862">
    <property type="protein sequence ID" value="CAH2071422.1"/>
    <property type="molecule type" value="Genomic_DNA"/>
</dbReference>
<dbReference type="InterPro" id="IPR015300">
    <property type="entry name" value="DNA-bd_pseudobarrel_sf"/>
</dbReference>
<evidence type="ECO:0000256" key="5">
    <source>
        <dbReference type="ARBA" id="ARBA00023125"/>
    </source>
</evidence>